<dbReference type="Proteomes" id="UP000479190">
    <property type="component" value="Unassembled WGS sequence"/>
</dbReference>
<evidence type="ECO:0008006" key="11">
    <source>
        <dbReference type="Google" id="ProtNLM"/>
    </source>
</evidence>
<evidence type="ECO:0000256" key="4">
    <source>
        <dbReference type="PROSITE-ProRule" id="PRU00059"/>
    </source>
</evidence>
<feature type="domain" description="CUB" evidence="7">
    <location>
        <begin position="1442"/>
        <end position="1580"/>
    </location>
</feature>
<protein>
    <recommendedName>
        <fullName evidence="11">PCI domain-containing protein</fullName>
    </recommendedName>
</protein>
<dbReference type="EMBL" id="CADCXV010000695">
    <property type="protein sequence ID" value="CAB0032982.1"/>
    <property type="molecule type" value="Genomic_DNA"/>
</dbReference>
<dbReference type="InterPro" id="IPR000717">
    <property type="entry name" value="PCI_dom"/>
</dbReference>
<dbReference type="InterPro" id="IPR035914">
    <property type="entry name" value="Sperma_CUB_dom_sf"/>
</dbReference>
<evidence type="ECO:0000259" key="8">
    <source>
        <dbReference type="PROSITE" id="PS50250"/>
    </source>
</evidence>
<keyword evidence="6" id="KW-1133">Transmembrane helix</keyword>
<dbReference type="PROSITE" id="PS01180">
    <property type="entry name" value="CUB"/>
    <property type="match status" value="2"/>
</dbReference>
<dbReference type="Gene3D" id="1.10.10.10">
    <property type="entry name" value="Winged helix-like DNA-binding domain superfamily/Winged helix DNA-binding domain"/>
    <property type="match status" value="1"/>
</dbReference>
<gene>
    <name evidence="9" type="ORF">TBRA_LOCUS4905</name>
</gene>
<evidence type="ECO:0000313" key="10">
    <source>
        <dbReference type="Proteomes" id="UP000479190"/>
    </source>
</evidence>
<dbReference type="PANTHER" id="PTHR10855">
    <property type="entry name" value="26S PROTEASOME NON-ATPASE REGULATORY SUBUNIT 12/COP9 SIGNALOSOME COMPLEX SUBUNIT 4"/>
    <property type="match status" value="1"/>
</dbReference>
<evidence type="ECO:0000256" key="2">
    <source>
        <dbReference type="ARBA" id="ARBA00022942"/>
    </source>
</evidence>
<dbReference type="SUPFAM" id="SSF46785">
    <property type="entry name" value="Winged helix' DNA-binding domain"/>
    <property type="match status" value="1"/>
</dbReference>
<evidence type="ECO:0000256" key="3">
    <source>
        <dbReference type="ARBA" id="ARBA00023157"/>
    </source>
</evidence>
<feature type="disulfide bond" evidence="4">
    <location>
        <begin position="1442"/>
        <end position="1469"/>
    </location>
</feature>
<dbReference type="SMART" id="SM00088">
    <property type="entry name" value="PINT"/>
    <property type="match status" value="1"/>
</dbReference>
<name>A0A6H5I4Z5_9HYME</name>
<dbReference type="InterPro" id="IPR054559">
    <property type="entry name" value="PSMD12-CSN4-like_N"/>
</dbReference>
<feature type="region of interest" description="Disordered" evidence="5">
    <location>
        <begin position="1588"/>
        <end position="1608"/>
    </location>
</feature>
<dbReference type="FunFam" id="1.10.10.10:FF:000070">
    <property type="entry name" value="26S proteasome non-ATPase regulatory subunit 12"/>
    <property type="match status" value="1"/>
</dbReference>
<evidence type="ECO:0000256" key="1">
    <source>
        <dbReference type="ARBA" id="ARBA00006397"/>
    </source>
</evidence>
<dbReference type="Gene3D" id="2.60.120.290">
    <property type="entry name" value="Spermadhesin, CUB domain"/>
    <property type="match status" value="2"/>
</dbReference>
<feature type="compositionally biased region" description="Basic residues" evidence="5">
    <location>
        <begin position="1317"/>
        <end position="1336"/>
    </location>
</feature>
<dbReference type="GO" id="GO:0005737">
    <property type="term" value="C:cytoplasm"/>
    <property type="evidence" value="ECO:0007669"/>
    <property type="project" value="TreeGrafter"/>
</dbReference>
<feature type="compositionally biased region" description="Basic and acidic residues" evidence="5">
    <location>
        <begin position="1052"/>
        <end position="1084"/>
    </location>
</feature>
<feature type="compositionally biased region" description="Basic and acidic residues" evidence="5">
    <location>
        <begin position="1302"/>
        <end position="1316"/>
    </location>
</feature>
<keyword evidence="6" id="KW-0472">Membrane</keyword>
<dbReference type="InterPro" id="IPR000859">
    <property type="entry name" value="CUB_dom"/>
</dbReference>
<dbReference type="GO" id="GO:0008541">
    <property type="term" value="C:proteasome regulatory particle, lid subcomplex"/>
    <property type="evidence" value="ECO:0007669"/>
    <property type="project" value="TreeGrafter"/>
</dbReference>
<dbReference type="InterPro" id="IPR036390">
    <property type="entry name" value="WH_DNA-bd_sf"/>
</dbReference>
<keyword evidence="6" id="KW-0812">Transmembrane</keyword>
<feature type="region of interest" description="Disordered" evidence="5">
    <location>
        <begin position="1273"/>
        <end position="1338"/>
    </location>
</feature>
<dbReference type="InterPro" id="IPR040896">
    <property type="entry name" value="RPN5_C"/>
</dbReference>
<evidence type="ECO:0000259" key="7">
    <source>
        <dbReference type="PROSITE" id="PS01180"/>
    </source>
</evidence>
<accession>A0A6H5I4Z5</accession>
<dbReference type="Pfam" id="PF22241">
    <property type="entry name" value="PSMD12-CSN4_N"/>
    <property type="match status" value="2"/>
</dbReference>
<feature type="domain" description="CUB" evidence="7">
    <location>
        <begin position="1198"/>
        <end position="1268"/>
    </location>
</feature>
<dbReference type="OrthoDB" id="7658006at2759"/>
<evidence type="ECO:0000313" key="9">
    <source>
        <dbReference type="EMBL" id="CAB0032982.1"/>
    </source>
</evidence>
<feature type="domain" description="PCI" evidence="8">
    <location>
        <begin position="157"/>
        <end position="341"/>
    </location>
</feature>
<dbReference type="Pfam" id="PF18098">
    <property type="entry name" value="RPN5_C"/>
    <property type="match status" value="1"/>
</dbReference>
<sequence>MVDTSVIEGGRIVKMEVDYSSNCDIKFQNASDMVSTSRVLVAIVKLCFEAKNWVALNEHIVLLSKRRSQLKQSVTTMVQECCTYIDQTPDKETMIKLIETLRSVTEGKVCIIFLIFKNTFLFLNVLIVTEIILQIYVEVERARLTHKLAKLKEEDGDALGACQVMLELQVETYGSMTKKEKASLILEQMRLCLIKQDFIRTQIIAKKINIKFFEDESDEETQALKLKYYEEILRLFVNPELIKWSGLCEIYESHLRATEVFSLATEEGRKRWDELRNRVVEHNIRIMAKYYTRITLTRMAELLDLPVEETEQCLCKLVETGVINARTDRPAGMVRFTKTQEPAALLDEWSSSLSELMSLVNNTTHLIHQEEMLASAKAIFCFSFFALTVYAGLLQKSNSLGVSRRWDLAGLSHLLRLCYHVVRRRSGCARARARQAIVRSPIIIEVVESSSYDDDINERLVGAGAPSALASCCAARPIMPACVRTRTDQERPKACKRWSTLNLIRERVPTPRSVLVKRSLICRRVTVWYMNPSSVIQPSRSAQLNHERGHLFLRAAYKPLHATLKNRRTTYICETKAASSAARATLNIFSSAARTSMYAGTYSVRQYVCCEYACRWDRSAGRIASLSRAAHRMQRNVWNFRRVESDLPNDSRGRTAALYCCWHNWQGEEEKRRPRRAPRGKVFLNRRRNESRYLPRARITIFRLLREYGGGIAEAAHRVLRQGEGFHGKHFISLQVCLMKREPALHSRTTAQANLIQPLARAAIRKVVQRRRRQDKGLSRAGRGTRAFPRNLRTAWQRLGPIYMKFMQRAKASYSRNWSPSRTTTRGCLGLRTGKARSASSLFTIRQYNQRQQQYGQVLFGSAQKIRETVDKLFDSNRPSTMSEGDVPDEEMVARIDFYLKVIKEGEMYMEDYTHIFNRMQSFIKNDLLNYHIEIDSMYRTEIELAKHTTLNNQKSLLDICRADPEDRHDLFIETDYFDLLTSQDFEKNFKTTRHIIKGYFLKAFVRKYCIMWGADFLQRFSKNHRSRSDCVLSRRGEALEGVQVIRAHGSPSKEESVSRVRRHEKYERATEKEQGGSEAENRPKQVISRAAAHQLQVRSYQFITRYFESTNISKIEFESNEHANVEEKTACFMCVKGPDLSVILDSETRFAADNPVIFSAQYSILPARLANERHHIQRNIASLPLATTLSGDCPLECTQRNDRKMCRLVSPGYPGIYPRNIRCRVELESSAGRFRIGGGHEDVYNLMNHTSQEACSTEFCEQEHVELGSMAMPSADQPEEERINLNRPKTGTGKITLSTLENRRESESESHDKPSSHRQRRTGGQQHRHLRKGRRPHDSLVEQAHLGSGSCVGDYLALMENFNGRLLEIGKFCGEGHFPQILTRGRNLVVEFRAERDGTVMHDGFHLSIQESEAPAAALAAAADLSLALPAQADRHKPPSCDFTYRSNDKAKDSVKSLRSWYPPETLCNYRFVGKVNERVSVLLKIVREETENGDEKSAKKNVTSASDHCTGNEIAVYNGTEPHGTFLLWSFCDATHTDINNIQVPIMSTNNLLLIQFYSATGSYDGQDFTYSITYKFVRKAASATSGNATKRPRQGGSSPPSSSLPLLEENESRLISLKPVNLSTLNLDEAEGCNCNFADRIGSFKSWFVVLVVLGVISFAGALATVIALICKCVRNRRAEKKLIQRTPKRSSFYYKGPTD</sequence>
<dbReference type="SUPFAM" id="SSF49854">
    <property type="entry name" value="Spermadhesin, CUB domain"/>
    <property type="match status" value="2"/>
</dbReference>
<dbReference type="GO" id="GO:0005634">
    <property type="term" value="C:nucleus"/>
    <property type="evidence" value="ECO:0007669"/>
    <property type="project" value="UniProtKB-ARBA"/>
</dbReference>
<dbReference type="Pfam" id="PF01399">
    <property type="entry name" value="PCI"/>
    <property type="match status" value="1"/>
</dbReference>
<feature type="transmembrane region" description="Helical" evidence="6">
    <location>
        <begin position="1650"/>
        <end position="1674"/>
    </location>
</feature>
<comment type="similarity">
    <text evidence="1">Belongs to the proteasome subunit p55 family.</text>
</comment>
<keyword evidence="3 4" id="KW-1015">Disulfide bond</keyword>
<proteinExistence type="inferred from homology"/>
<dbReference type="InterPro" id="IPR040134">
    <property type="entry name" value="PSMD12/CSN4"/>
</dbReference>
<feature type="compositionally biased region" description="Polar residues" evidence="5">
    <location>
        <begin position="1288"/>
        <end position="1301"/>
    </location>
</feature>
<reference evidence="9 10" key="1">
    <citation type="submission" date="2020-02" db="EMBL/GenBank/DDBJ databases">
        <authorList>
            <person name="Ferguson B K."/>
        </authorList>
    </citation>
    <scope>NUCLEOTIDE SEQUENCE [LARGE SCALE GENOMIC DNA]</scope>
</reference>
<keyword evidence="10" id="KW-1185">Reference proteome</keyword>
<feature type="region of interest" description="Disordered" evidence="5">
    <location>
        <begin position="1049"/>
        <end position="1085"/>
    </location>
</feature>
<evidence type="ECO:0000256" key="6">
    <source>
        <dbReference type="SAM" id="Phobius"/>
    </source>
</evidence>
<organism evidence="9 10">
    <name type="scientific">Trichogramma brassicae</name>
    <dbReference type="NCBI Taxonomy" id="86971"/>
    <lineage>
        <taxon>Eukaryota</taxon>
        <taxon>Metazoa</taxon>
        <taxon>Ecdysozoa</taxon>
        <taxon>Arthropoda</taxon>
        <taxon>Hexapoda</taxon>
        <taxon>Insecta</taxon>
        <taxon>Pterygota</taxon>
        <taxon>Neoptera</taxon>
        <taxon>Endopterygota</taxon>
        <taxon>Hymenoptera</taxon>
        <taxon>Apocrita</taxon>
        <taxon>Proctotrupomorpha</taxon>
        <taxon>Chalcidoidea</taxon>
        <taxon>Trichogrammatidae</taxon>
        <taxon>Trichogramma</taxon>
    </lineage>
</organism>
<comment type="caution">
    <text evidence="4">Lacks conserved residue(s) required for the propagation of feature annotation.</text>
</comment>
<dbReference type="InterPro" id="IPR036388">
    <property type="entry name" value="WH-like_DNA-bd_sf"/>
</dbReference>
<dbReference type="PANTHER" id="PTHR10855:SF1">
    <property type="entry name" value="26S PROTEASOME NON-ATPASE REGULATORY SUBUNIT 12"/>
    <property type="match status" value="1"/>
</dbReference>
<dbReference type="PROSITE" id="PS50250">
    <property type="entry name" value="PCI"/>
    <property type="match status" value="1"/>
</dbReference>
<keyword evidence="2" id="KW-0647">Proteasome</keyword>
<evidence type="ECO:0000256" key="5">
    <source>
        <dbReference type="SAM" id="MobiDB-lite"/>
    </source>
</evidence>